<feature type="transmembrane region" description="Helical" evidence="8">
    <location>
        <begin position="56"/>
        <end position="74"/>
    </location>
</feature>
<sequence>MSKKSRKDSDLIYALEDKPPFGQSLVGAVTHLLAILVPMVAPALIVGAALNLSQEITTYLVSMSMIASGIGTWLQVHRYGPIGSGLLSIQSVNFSFVTVMISIGTAMGKEGIDEAQIISSLMGISFVGAFLVMGASFVLPYLTRVITPTVSGIVVLMIGLCLIKVGIIDFAGGMVAKSSGTFGNYENLGVGLLVLAVVIGFNCCRSPLLRMGGIAIGLLVGYLVSMMLGMVDFSVLQGLPLITVPMLFKYGFSFDFGAFLVAGTIYLLSVLEAVGALTATAIVSHRPVEGEEYTRRLSGGVLADGLVSVIASALGSLPLTTFSQNNGVIQMTGVASRHVGKFIAMILVIMGIFPVVGRFFTTIPSPVLGGAMTLMFSMIAIAGCRIIMTHGMDRRETLIVATSLGLGLGVSYDPSVFRVLPDALYVLVENPICAGGITAIIMNLVLPQSRRRKVATKDAEAVEVIQLSDKPDVIFTARSAGQPSASKGEPQGSPEQVPGQAVAPKVERI</sequence>
<evidence type="ECO:0000256" key="2">
    <source>
        <dbReference type="ARBA" id="ARBA00008821"/>
    </source>
</evidence>
<evidence type="ECO:0000256" key="8">
    <source>
        <dbReference type="SAM" id="Phobius"/>
    </source>
</evidence>
<dbReference type="PANTHER" id="PTHR42810">
    <property type="entry name" value="PURINE PERMEASE C1399.01C-RELATED"/>
    <property type="match status" value="1"/>
</dbReference>
<evidence type="ECO:0000256" key="7">
    <source>
        <dbReference type="SAM" id="MobiDB-lite"/>
    </source>
</evidence>
<feature type="transmembrane region" description="Helical" evidence="8">
    <location>
        <begin position="216"/>
        <end position="236"/>
    </location>
</feature>
<keyword evidence="3" id="KW-0813">Transport</keyword>
<feature type="transmembrane region" description="Helical" evidence="8">
    <location>
        <begin position="188"/>
        <end position="204"/>
    </location>
</feature>
<dbReference type="RefSeq" id="WP_290041930.1">
    <property type="nucleotide sequence ID" value="NZ_JAOPLU010000002.1"/>
</dbReference>
<evidence type="ECO:0000256" key="3">
    <source>
        <dbReference type="ARBA" id="ARBA00022448"/>
    </source>
</evidence>
<dbReference type="InterPro" id="IPR006043">
    <property type="entry name" value="NCS2"/>
</dbReference>
<dbReference type="NCBIfam" id="TIGR00801">
    <property type="entry name" value="ncs2"/>
    <property type="match status" value="1"/>
</dbReference>
<name>A0ABT7QBH7_9GAMM</name>
<evidence type="ECO:0000256" key="4">
    <source>
        <dbReference type="ARBA" id="ARBA00022692"/>
    </source>
</evidence>
<feature type="transmembrane region" description="Helical" evidence="8">
    <location>
        <begin position="21"/>
        <end position="50"/>
    </location>
</feature>
<feature type="transmembrane region" description="Helical" evidence="8">
    <location>
        <begin position="117"/>
        <end position="142"/>
    </location>
</feature>
<evidence type="ECO:0000256" key="6">
    <source>
        <dbReference type="ARBA" id="ARBA00023136"/>
    </source>
</evidence>
<feature type="region of interest" description="Disordered" evidence="7">
    <location>
        <begin position="478"/>
        <end position="509"/>
    </location>
</feature>
<dbReference type="InterPro" id="IPR006042">
    <property type="entry name" value="Xan_ur_permease"/>
</dbReference>
<keyword evidence="4 8" id="KW-0812">Transmembrane</keyword>
<feature type="transmembrane region" description="Helical" evidence="8">
    <location>
        <begin position="86"/>
        <end position="105"/>
    </location>
</feature>
<dbReference type="EMBL" id="JAOPLU010000002">
    <property type="protein sequence ID" value="MDM5131308.1"/>
    <property type="molecule type" value="Genomic_DNA"/>
</dbReference>
<comment type="similarity">
    <text evidence="2">Belongs to the nucleobase:cation symporter-2 (NCS2) (TC 2.A.40) family.</text>
</comment>
<feature type="transmembrane region" description="Helical" evidence="8">
    <location>
        <begin position="367"/>
        <end position="388"/>
    </location>
</feature>
<comment type="subcellular location">
    <subcellularLocation>
        <location evidence="1">Membrane</location>
        <topology evidence="1">Multi-pass membrane protein</topology>
    </subcellularLocation>
</comment>
<feature type="transmembrane region" description="Helical" evidence="8">
    <location>
        <begin position="342"/>
        <end position="360"/>
    </location>
</feature>
<evidence type="ECO:0000256" key="1">
    <source>
        <dbReference type="ARBA" id="ARBA00004141"/>
    </source>
</evidence>
<reference evidence="9" key="1">
    <citation type="submission" date="2024-05" db="EMBL/GenBank/DDBJ databases">
        <title>WGS of Aeromonas isolates.</title>
        <authorList>
            <person name="Lee H."/>
        </authorList>
    </citation>
    <scope>NUCLEOTIDE SEQUENCE</scope>
    <source>
        <strain evidence="9">LP308</strain>
    </source>
</reference>
<organism evidence="9 10">
    <name type="scientific">Aeromonas piscicola</name>
    <dbReference type="NCBI Taxonomy" id="600645"/>
    <lineage>
        <taxon>Bacteria</taxon>
        <taxon>Pseudomonadati</taxon>
        <taxon>Pseudomonadota</taxon>
        <taxon>Gammaproteobacteria</taxon>
        <taxon>Aeromonadales</taxon>
        <taxon>Aeromonadaceae</taxon>
        <taxon>Aeromonas</taxon>
    </lineage>
</organism>
<dbReference type="Proteomes" id="UP001168109">
    <property type="component" value="Unassembled WGS sequence"/>
</dbReference>
<feature type="transmembrane region" description="Helical" evidence="8">
    <location>
        <begin position="301"/>
        <end position="322"/>
    </location>
</feature>
<proteinExistence type="inferred from homology"/>
<protein>
    <submittedName>
        <fullName evidence="9">Purine permease</fullName>
    </submittedName>
</protein>
<evidence type="ECO:0000313" key="9">
    <source>
        <dbReference type="EMBL" id="MDM5131308.1"/>
    </source>
</evidence>
<evidence type="ECO:0000256" key="5">
    <source>
        <dbReference type="ARBA" id="ARBA00022989"/>
    </source>
</evidence>
<feature type="transmembrane region" description="Helical" evidence="8">
    <location>
        <begin position="256"/>
        <end position="280"/>
    </location>
</feature>
<evidence type="ECO:0000313" key="10">
    <source>
        <dbReference type="Proteomes" id="UP001168109"/>
    </source>
</evidence>
<feature type="transmembrane region" description="Helical" evidence="8">
    <location>
        <begin position="423"/>
        <end position="446"/>
    </location>
</feature>
<feature type="transmembrane region" description="Helical" evidence="8">
    <location>
        <begin position="154"/>
        <end position="176"/>
    </location>
</feature>
<keyword evidence="6 8" id="KW-0472">Membrane</keyword>
<dbReference type="NCBIfam" id="NF037981">
    <property type="entry name" value="NCS2_1"/>
    <property type="match status" value="1"/>
</dbReference>
<dbReference type="PANTHER" id="PTHR42810:SF5">
    <property type="entry name" value="XANTHINE PERMEASE XANQ"/>
    <property type="match status" value="1"/>
</dbReference>
<dbReference type="PROSITE" id="PS01116">
    <property type="entry name" value="XANTH_URACIL_PERMASE"/>
    <property type="match status" value="1"/>
</dbReference>
<comment type="caution">
    <text evidence="9">The sequence shown here is derived from an EMBL/GenBank/DDBJ whole genome shotgun (WGS) entry which is preliminary data.</text>
</comment>
<accession>A0ABT7QBH7</accession>
<dbReference type="Pfam" id="PF00860">
    <property type="entry name" value="Xan_ur_permease"/>
    <property type="match status" value="1"/>
</dbReference>
<keyword evidence="5 8" id="KW-1133">Transmembrane helix</keyword>
<gene>
    <name evidence="9" type="ORF">OB962_09895</name>
</gene>
<keyword evidence="10" id="KW-1185">Reference proteome</keyword>